<dbReference type="EMBL" id="JXSL01000022">
    <property type="protein sequence ID" value="KIL99737.1"/>
    <property type="molecule type" value="Genomic_DNA"/>
</dbReference>
<dbReference type="AlphaFoldDB" id="A0A0C2UE04"/>
<organism evidence="2 3">
    <name type="scientific">Paramagnetospirillum magnetotacticum MS-1</name>
    <dbReference type="NCBI Taxonomy" id="272627"/>
    <lineage>
        <taxon>Bacteria</taxon>
        <taxon>Pseudomonadati</taxon>
        <taxon>Pseudomonadota</taxon>
        <taxon>Alphaproteobacteria</taxon>
        <taxon>Rhodospirillales</taxon>
        <taxon>Magnetospirillaceae</taxon>
        <taxon>Paramagnetospirillum</taxon>
    </lineage>
</organism>
<feature type="region of interest" description="Disordered" evidence="1">
    <location>
        <begin position="31"/>
        <end position="52"/>
    </location>
</feature>
<protein>
    <submittedName>
        <fullName evidence="2">Uncharacterized protein</fullName>
    </submittedName>
</protein>
<evidence type="ECO:0000313" key="3">
    <source>
        <dbReference type="Proteomes" id="UP000031971"/>
    </source>
</evidence>
<dbReference type="STRING" id="272627.CCC_03909"/>
<sequence length="52" mass="5583">MVLDERVGRAVARKNGLGGLGNAIRAQGQADWHAADAKRPRQETLVFPNTGL</sequence>
<reference evidence="2 3" key="1">
    <citation type="submission" date="2015-01" db="EMBL/GenBank/DDBJ databases">
        <title>Genome Sequence of Magnetospirillum magnetotacticum Strain MS-1.</title>
        <authorList>
            <person name="Marinov G.K."/>
            <person name="Smalley M.D."/>
            <person name="DeSalvo G."/>
        </authorList>
    </citation>
    <scope>NUCLEOTIDE SEQUENCE [LARGE SCALE GENOMIC DNA]</scope>
    <source>
        <strain evidence="2 3">MS-1</strain>
    </source>
</reference>
<accession>A0A0C2UE04</accession>
<keyword evidence="3" id="KW-1185">Reference proteome</keyword>
<evidence type="ECO:0000256" key="1">
    <source>
        <dbReference type="SAM" id="MobiDB-lite"/>
    </source>
</evidence>
<comment type="caution">
    <text evidence="2">The sequence shown here is derived from an EMBL/GenBank/DDBJ whole genome shotgun (WGS) entry which is preliminary data.</text>
</comment>
<name>A0A0C2UE04_PARME</name>
<evidence type="ECO:0000313" key="2">
    <source>
        <dbReference type="EMBL" id="KIL99737.1"/>
    </source>
</evidence>
<dbReference type="Proteomes" id="UP000031971">
    <property type="component" value="Unassembled WGS sequence"/>
</dbReference>
<feature type="compositionally biased region" description="Basic and acidic residues" evidence="1">
    <location>
        <begin position="33"/>
        <end position="42"/>
    </location>
</feature>
<proteinExistence type="predicted"/>
<gene>
    <name evidence="2" type="ORF">CCC_03909</name>
</gene>